<evidence type="ECO:0000256" key="2">
    <source>
        <dbReference type="ARBA" id="ARBA00022448"/>
    </source>
</evidence>
<gene>
    <name evidence="10" type="ORF">TRITD_7Av1G130390</name>
</gene>
<evidence type="ECO:0000256" key="6">
    <source>
        <dbReference type="ARBA" id="ARBA00023065"/>
    </source>
</evidence>
<comment type="similarity">
    <text evidence="8">Belongs to the CemA family.</text>
</comment>
<keyword evidence="6" id="KW-0406">Ion transport</keyword>
<evidence type="ECO:0000313" key="11">
    <source>
        <dbReference type="Proteomes" id="UP000324705"/>
    </source>
</evidence>
<comment type="subcellular location">
    <subcellularLocation>
        <location evidence="1">Membrane</location>
        <topology evidence="1">Multi-pass membrane protein</topology>
    </subcellularLocation>
</comment>
<reference evidence="10 11" key="1">
    <citation type="submission" date="2017-09" db="EMBL/GenBank/DDBJ databases">
        <authorList>
            <consortium name="International Durum Wheat Genome Sequencing Consortium (IDWGSC)"/>
            <person name="Milanesi L."/>
        </authorList>
    </citation>
    <scope>NUCLEOTIDE SEQUENCE [LARGE SCALE GENOMIC DNA]</scope>
    <source>
        <strain evidence="11">cv. Svevo</strain>
    </source>
</reference>
<evidence type="ECO:0000256" key="9">
    <source>
        <dbReference type="SAM" id="Phobius"/>
    </source>
</evidence>
<evidence type="ECO:0000256" key="7">
    <source>
        <dbReference type="ARBA" id="ARBA00023136"/>
    </source>
</evidence>
<evidence type="ECO:0000256" key="4">
    <source>
        <dbReference type="ARBA" id="ARBA00022781"/>
    </source>
</evidence>
<dbReference type="AlphaFoldDB" id="A0A9R1BNK5"/>
<organism evidence="10 11">
    <name type="scientific">Triticum turgidum subsp. durum</name>
    <name type="common">Durum wheat</name>
    <name type="synonym">Triticum durum</name>
    <dbReference type="NCBI Taxonomy" id="4567"/>
    <lineage>
        <taxon>Eukaryota</taxon>
        <taxon>Viridiplantae</taxon>
        <taxon>Streptophyta</taxon>
        <taxon>Embryophyta</taxon>
        <taxon>Tracheophyta</taxon>
        <taxon>Spermatophyta</taxon>
        <taxon>Magnoliopsida</taxon>
        <taxon>Liliopsida</taxon>
        <taxon>Poales</taxon>
        <taxon>Poaceae</taxon>
        <taxon>BOP clade</taxon>
        <taxon>Pooideae</taxon>
        <taxon>Triticodae</taxon>
        <taxon>Triticeae</taxon>
        <taxon>Triticinae</taxon>
        <taxon>Triticum</taxon>
    </lineage>
</organism>
<evidence type="ECO:0008006" key="12">
    <source>
        <dbReference type="Google" id="ProtNLM"/>
    </source>
</evidence>
<accession>A0A9R1BNK5</accession>
<keyword evidence="2" id="KW-0813">Transport</keyword>
<keyword evidence="11" id="KW-1185">Reference proteome</keyword>
<protein>
    <recommendedName>
        <fullName evidence="12">Chloroplast envelope membrane protein</fullName>
    </recommendedName>
</protein>
<dbReference type="GO" id="GO:1902600">
    <property type="term" value="P:proton transmembrane transport"/>
    <property type="evidence" value="ECO:0007669"/>
    <property type="project" value="UniProtKB-KW"/>
</dbReference>
<evidence type="ECO:0000313" key="10">
    <source>
        <dbReference type="EMBL" id="VAI75243.1"/>
    </source>
</evidence>
<proteinExistence type="inferred from homology"/>
<dbReference type="EMBL" id="LT934123">
    <property type="protein sequence ID" value="VAI75243.1"/>
    <property type="molecule type" value="Genomic_DNA"/>
</dbReference>
<keyword evidence="4" id="KW-0375">Hydrogen ion transport</keyword>
<name>A0A9R1BNK5_TRITD</name>
<dbReference type="PANTHER" id="PTHR33650:SF1">
    <property type="entry name" value="CHLOROPLAST ENVELOPE MEMBRANE PROTEIN"/>
    <property type="match status" value="1"/>
</dbReference>
<evidence type="ECO:0000256" key="5">
    <source>
        <dbReference type="ARBA" id="ARBA00022989"/>
    </source>
</evidence>
<keyword evidence="3 9" id="KW-0812">Transmembrane</keyword>
<feature type="transmembrane region" description="Helical" evidence="9">
    <location>
        <begin position="7"/>
        <end position="29"/>
    </location>
</feature>
<dbReference type="Gramene" id="TRITD7Av1G130390.3">
    <property type="protein sequence ID" value="TRITD7Av1G130390.3"/>
    <property type="gene ID" value="TRITD7Av1G130390"/>
</dbReference>
<dbReference type="Proteomes" id="UP000324705">
    <property type="component" value="Chromosome 7A"/>
</dbReference>
<sequence length="146" mass="17407">MLFEDRVFLYASTKSAKFLALLIVVPWVLDLLVHDYVMMPFLDRYVEKVPLAAEMLDVRRSQKIQMIKDLNIEKARFRFEVEIGKSPPLSDEEFWSELREKAVELRDEWRLENRQAFANIWSDMVYGVALFLLMYFNQSKVSTYII</sequence>
<dbReference type="InterPro" id="IPR004282">
    <property type="entry name" value="CemA"/>
</dbReference>
<evidence type="ECO:0000256" key="3">
    <source>
        <dbReference type="ARBA" id="ARBA00022692"/>
    </source>
</evidence>
<keyword evidence="7 9" id="KW-0472">Membrane</keyword>
<keyword evidence="5 9" id="KW-1133">Transmembrane helix</keyword>
<dbReference type="PANTHER" id="PTHR33650">
    <property type="entry name" value="CHLOROPLAST ENVELOPE MEMBRANE PROTEIN-RELATED"/>
    <property type="match status" value="1"/>
</dbReference>
<evidence type="ECO:0000256" key="8">
    <source>
        <dbReference type="ARBA" id="ARBA00043980"/>
    </source>
</evidence>
<dbReference type="Pfam" id="PF03040">
    <property type="entry name" value="CemA"/>
    <property type="match status" value="1"/>
</dbReference>
<feature type="transmembrane region" description="Helical" evidence="9">
    <location>
        <begin position="116"/>
        <end position="136"/>
    </location>
</feature>
<dbReference type="GO" id="GO:0016020">
    <property type="term" value="C:membrane"/>
    <property type="evidence" value="ECO:0007669"/>
    <property type="project" value="UniProtKB-SubCell"/>
</dbReference>
<evidence type="ECO:0000256" key="1">
    <source>
        <dbReference type="ARBA" id="ARBA00004141"/>
    </source>
</evidence>